<dbReference type="Proteomes" id="UP000318709">
    <property type="component" value="Chromosome"/>
</dbReference>
<dbReference type="AlphaFoldDB" id="A0A4Y6UDB9"/>
<dbReference type="OrthoDB" id="9133288at2"/>
<sequence length="90" mass="10203">MITIYFEPSQYTAPPFQFSCALAEDNMTVSITWNAAAGRWYFRLQDGSFETLLYRPLIASPVDYDFNLVAGLSASSIVFREATQMFEITP</sequence>
<gene>
    <name evidence="2" type="ORF">E3E12_08095</name>
</gene>
<organism evidence="2 3">
    <name type="scientific">Formicincola oecophyllae</name>
    <dbReference type="NCBI Taxonomy" id="2558361"/>
    <lineage>
        <taxon>Bacteria</taxon>
        <taxon>Pseudomonadati</taxon>
        <taxon>Pseudomonadota</taxon>
        <taxon>Alphaproteobacteria</taxon>
        <taxon>Acetobacterales</taxon>
        <taxon>Acetobacteraceae</taxon>
        <taxon>Formicincola</taxon>
    </lineage>
</organism>
<accession>A0A4Y6UDB9</accession>
<evidence type="ECO:0000259" key="1">
    <source>
        <dbReference type="Pfam" id="PF22479"/>
    </source>
</evidence>
<feature type="domain" description="Cyanophage baseplate Pam3 plug gp18" evidence="1">
    <location>
        <begin position="12"/>
        <end position="59"/>
    </location>
</feature>
<protein>
    <recommendedName>
        <fullName evidence="1">Cyanophage baseplate Pam3 plug gp18 domain-containing protein</fullName>
    </recommendedName>
</protein>
<keyword evidence="3" id="KW-1185">Reference proteome</keyword>
<dbReference type="Pfam" id="PF22479">
    <property type="entry name" value="Pam3_gp18"/>
    <property type="match status" value="1"/>
</dbReference>
<dbReference type="KEGG" id="swf:E3E12_08095"/>
<reference evidence="2 3" key="1">
    <citation type="submission" date="2019-03" db="EMBL/GenBank/DDBJ databases">
        <title>The complete genome sequence of Swingsia_sp. F3b2 LMG30590(T).</title>
        <authorList>
            <person name="Chua K.-O."/>
            <person name="Chan K.-G."/>
            <person name="See-Too W.-S."/>
        </authorList>
    </citation>
    <scope>NUCLEOTIDE SEQUENCE [LARGE SCALE GENOMIC DNA]</scope>
    <source>
        <strain evidence="2 3">F3b2</strain>
    </source>
</reference>
<evidence type="ECO:0000313" key="3">
    <source>
        <dbReference type="Proteomes" id="UP000318709"/>
    </source>
</evidence>
<proteinExistence type="predicted"/>
<name>A0A4Y6UDB9_9PROT</name>
<dbReference type="EMBL" id="CP038231">
    <property type="protein sequence ID" value="QDH14496.1"/>
    <property type="molecule type" value="Genomic_DNA"/>
</dbReference>
<dbReference type="InterPro" id="IPR054252">
    <property type="entry name" value="Pam3_gp18"/>
</dbReference>
<evidence type="ECO:0000313" key="2">
    <source>
        <dbReference type="EMBL" id="QDH14496.1"/>
    </source>
</evidence>